<sequence length="350" mass="39539">MEEGDEQAKGGRWRRLLLLLNGSLQWPICFYGSPGPYKMTSIYENTVCDVTTQNCRHPFVGIPGGRINALFRTKTQPFSNTDWEDLLKRKWNKRSRRPLSQVEWKEKQGKLSMNATQDCCEFLMGRRCGRRRRLLFRSGYYLTIQPDGSVGGTKQKDSPYAIVEICSVGAGLVKIAGVETEFFLTIDDSGTLRATDADSEECVFQEVMVRDFYSAYKSYAYSNEHWTVAVNDEDGKAYTASYQGPLDSELQAHLLPEVVPESDMSSDEESVSESPIHSETASLHSVGRYRPRFLETQTSRLIDFLNFDLQVCLLAELKDEGTRNVVAFPDSNTDIGPSLSEILRELGTNL</sequence>
<dbReference type="EMBL" id="CALNXK010000007">
    <property type="protein sequence ID" value="CAH3039687.1"/>
    <property type="molecule type" value="Genomic_DNA"/>
</dbReference>
<evidence type="ECO:0000256" key="1">
    <source>
        <dbReference type="ARBA" id="ARBA00007936"/>
    </source>
</evidence>
<gene>
    <name evidence="3" type="ORF">PLOB_00042846</name>
</gene>
<dbReference type="Gene3D" id="2.80.10.50">
    <property type="match status" value="1"/>
</dbReference>
<dbReference type="PRINTS" id="PR00262">
    <property type="entry name" value="IL1HBGF"/>
</dbReference>
<protein>
    <recommendedName>
        <fullName evidence="2">Fibroblast growth factor</fullName>
        <shortName evidence="2">FGF</shortName>
    </recommendedName>
</protein>
<dbReference type="PANTHER" id="PTHR11486">
    <property type="entry name" value="FIBROBLAST GROWTH FACTOR"/>
    <property type="match status" value="1"/>
</dbReference>
<evidence type="ECO:0000313" key="4">
    <source>
        <dbReference type="Proteomes" id="UP001159405"/>
    </source>
</evidence>
<reference evidence="3 4" key="1">
    <citation type="submission" date="2022-05" db="EMBL/GenBank/DDBJ databases">
        <authorList>
            <consortium name="Genoscope - CEA"/>
            <person name="William W."/>
        </authorList>
    </citation>
    <scope>NUCLEOTIDE SEQUENCE [LARGE SCALE GENOMIC DNA]</scope>
</reference>
<dbReference type="InterPro" id="IPR002209">
    <property type="entry name" value="Fibroblast_GF_fam"/>
</dbReference>
<dbReference type="SMART" id="SM00442">
    <property type="entry name" value="FGF"/>
    <property type="match status" value="1"/>
</dbReference>
<evidence type="ECO:0000313" key="3">
    <source>
        <dbReference type="EMBL" id="CAH3039687.1"/>
    </source>
</evidence>
<proteinExistence type="inferred from homology"/>
<dbReference type="InterPro" id="IPR056378">
    <property type="entry name" value="Let-756-like_FGF"/>
</dbReference>
<accession>A0ABN8N2H6</accession>
<dbReference type="Pfam" id="PF00167">
    <property type="entry name" value="FGF"/>
    <property type="match status" value="1"/>
</dbReference>
<dbReference type="SUPFAM" id="SSF50353">
    <property type="entry name" value="Cytokine"/>
    <property type="match status" value="1"/>
</dbReference>
<dbReference type="InterPro" id="IPR008996">
    <property type="entry name" value="IL1/FGF"/>
</dbReference>
<dbReference type="PRINTS" id="PR00263">
    <property type="entry name" value="HBGFFGF"/>
</dbReference>
<dbReference type="CDD" id="cd00058">
    <property type="entry name" value="beta-trefoil_FGF"/>
    <property type="match status" value="1"/>
</dbReference>
<keyword evidence="4" id="KW-1185">Reference proteome</keyword>
<name>A0ABN8N2H6_9CNID</name>
<comment type="caution">
    <text evidence="3">The sequence shown here is derived from an EMBL/GenBank/DDBJ whole genome shotgun (WGS) entry which is preliminary data.</text>
</comment>
<evidence type="ECO:0000256" key="2">
    <source>
        <dbReference type="RuleBase" id="RU049442"/>
    </source>
</evidence>
<dbReference type="Proteomes" id="UP001159405">
    <property type="component" value="Unassembled WGS sequence"/>
</dbReference>
<organism evidence="3 4">
    <name type="scientific">Porites lobata</name>
    <dbReference type="NCBI Taxonomy" id="104759"/>
    <lineage>
        <taxon>Eukaryota</taxon>
        <taxon>Metazoa</taxon>
        <taxon>Cnidaria</taxon>
        <taxon>Anthozoa</taxon>
        <taxon>Hexacorallia</taxon>
        <taxon>Scleractinia</taxon>
        <taxon>Fungiina</taxon>
        <taxon>Poritidae</taxon>
        <taxon>Porites</taxon>
    </lineage>
</organism>
<dbReference type="PROSITE" id="PS00247">
    <property type="entry name" value="HBGF_FGF"/>
    <property type="match status" value="1"/>
</dbReference>
<comment type="similarity">
    <text evidence="1 2">Belongs to the heparin-binding growth factors family.</text>
</comment>